<organism evidence="13 14">
    <name type="scientific">Marilutibacter chinensis</name>
    <dbReference type="NCBI Taxonomy" id="2912247"/>
    <lineage>
        <taxon>Bacteria</taxon>
        <taxon>Pseudomonadati</taxon>
        <taxon>Pseudomonadota</taxon>
        <taxon>Gammaproteobacteria</taxon>
        <taxon>Lysobacterales</taxon>
        <taxon>Lysobacteraceae</taxon>
        <taxon>Marilutibacter</taxon>
    </lineage>
</organism>
<keyword evidence="14" id="KW-1185">Reference proteome</keyword>
<feature type="signal peptide" evidence="10">
    <location>
        <begin position="1"/>
        <end position="23"/>
    </location>
</feature>
<keyword evidence="7" id="KW-0653">Protein transport</keyword>
<comment type="subcellular location">
    <subcellularLocation>
        <location evidence="1">Cell inner membrane</location>
        <topology evidence="1">Single-pass membrane protein</topology>
    </subcellularLocation>
</comment>
<evidence type="ECO:0000259" key="11">
    <source>
        <dbReference type="Pfam" id="PF05134"/>
    </source>
</evidence>
<evidence type="ECO:0000256" key="6">
    <source>
        <dbReference type="ARBA" id="ARBA00022692"/>
    </source>
</evidence>
<evidence type="ECO:0000256" key="1">
    <source>
        <dbReference type="ARBA" id="ARBA00004377"/>
    </source>
</evidence>
<keyword evidence="3" id="KW-0813">Transport</keyword>
<feature type="chain" id="PRO_5045800345" evidence="10">
    <location>
        <begin position="24"/>
        <end position="408"/>
    </location>
</feature>
<dbReference type="Proteomes" id="UP001430796">
    <property type="component" value="Unassembled WGS sequence"/>
</dbReference>
<keyword evidence="9" id="KW-0472">Membrane</keyword>
<dbReference type="RefSeq" id="WP_237055426.1">
    <property type="nucleotide sequence ID" value="NZ_JAKJPO010000008.1"/>
</dbReference>
<keyword evidence="10" id="KW-0732">Signal</keyword>
<evidence type="ECO:0000256" key="2">
    <source>
        <dbReference type="ARBA" id="ARBA00005318"/>
    </source>
</evidence>
<evidence type="ECO:0000256" key="8">
    <source>
        <dbReference type="ARBA" id="ARBA00022989"/>
    </source>
</evidence>
<comment type="caution">
    <text evidence="13">The sequence shown here is derived from an EMBL/GenBank/DDBJ whole genome shotgun (WGS) entry which is preliminary data.</text>
</comment>
<reference evidence="13 14" key="3">
    <citation type="submission" date="2022-01" db="EMBL/GenBank/DDBJ databases">
        <authorList>
            <person name="Zhou L.Y."/>
        </authorList>
    </citation>
    <scope>NUCLEOTIDE SEQUENCE [LARGE SCALE GENOMIC DNA]</scope>
    <source>
        <strain evidence="13 14">TLK-CK17</strain>
    </source>
</reference>
<keyword evidence="8" id="KW-1133">Transmembrane helix</keyword>
<dbReference type="InterPro" id="IPR025691">
    <property type="entry name" value="GspL_pp_dom"/>
</dbReference>
<accession>A0ABS9HVB2</accession>
<evidence type="ECO:0000259" key="12">
    <source>
        <dbReference type="Pfam" id="PF12693"/>
    </source>
</evidence>
<evidence type="ECO:0000256" key="5">
    <source>
        <dbReference type="ARBA" id="ARBA00022519"/>
    </source>
</evidence>
<evidence type="ECO:0000256" key="10">
    <source>
        <dbReference type="SAM" id="SignalP"/>
    </source>
</evidence>
<keyword evidence="4" id="KW-1003">Cell membrane</keyword>
<reference evidence="14" key="1">
    <citation type="submission" date="2022-01" db="EMBL/GenBank/DDBJ databases">
        <title>Lysobacter chinensis sp. nov., a bacterium isolated from cow dung compost.</title>
        <authorList>
            <person name="Zhou L.Y."/>
        </authorList>
    </citation>
    <scope>NUCLEOTIDE SEQUENCE [LARGE SCALE GENOMIC DNA]</scope>
    <source>
        <strain evidence="14">TLK-CK17</strain>
    </source>
</reference>
<protein>
    <submittedName>
        <fullName evidence="13">Type II secretion system protein GspL</fullName>
    </submittedName>
</protein>
<dbReference type="EMBL" id="JAKJPO010000008">
    <property type="protein sequence ID" value="MCF7222623.1"/>
    <property type="molecule type" value="Genomic_DNA"/>
</dbReference>
<dbReference type="InterPro" id="IPR007812">
    <property type="entry name" value="T2SS_protein-GspL"/>
</dbReference>
<dbReference type="Gene3D" id="3.30.420.380">
    <property type="match status" value="1"/>
</dbReference>
<dbReference type="Pfam" id="PF05134">
    <property type="entry name" value="T2SSL"/>
    <property type="match status" value="1"/>
</dbReference>
<evidence type="ECO:0000313" key="13">
    <source>
        <dbReference type="EMBL" id="MCF7222623.1"/>
    </source>
</evidence>
<proteinExistence type="inferred from homology"/>
<keyword evidence="6" id="KW-0812">Transmembrane</keyword>
<evidence type="ECO:0000313" key="14">
    <source>
        <dbReference type="Proteomes" id="UP001430796"/>
    </source>
</evidence>
<dbReference type="Pfam" id="PF12693">
    <property type="entry name" value="GspL_C"/>
    <property type="match status" value="1"/>
</dbReference>
<reference evidence="13 14" key="2">
    <citation type="submission" date="2022-01" db="EMBL/GenBank/DDBJ databases">
        <title>Lysobacter chinensis sp. nov., a bacterium isolated from cow dung compost.</title>
        <authorList>
            <person name="Liu Y."/>
        </authorList>
    </citation>
    <scope>NUCLEOTIDE SEQUENCE [LARGE SCALE GENOMIC DNA]</scope>
    <source>
        <strain evidence="13 14">TLK-CK17</strain>
    </source>
</reference>
<dbReference type="SUPFAM" id="SSF53067">
    <property type="entry name" value="Actin-like ATPase domain"/>
    <property type="match status" value="1"/>
</dbReference>
<gene>
    <name evidence="13" type="primary">gspL</name>
    <name evidence="13" type="ORF">L3V18_12645</name>
</gene>
<dbReference type="InterPro" id="IPR024230">
    <property type="entry name" value="GspL_cyto_dom"/>
</dbReference>
<keyword evidence="5" id="KW-0997">Cell inner membrane</keyword>
<dbReference type="InterPro" id="IPR043129">
    <property type="entry name" value="ATPase_NBD"/>
</dbReference>
<dbReference type="NCBIfam" id="TIGR01709">
    <property type="entry name" value="typeII_sec_gspL"/>
    <property type="match status" value="1"/>
</dbReference>
<evidence type="ECO:0000256" key="7">
    <source>
        <dbReference type="ARBA" id="ARBA00022927"/>
    </source>
</evidence>
<feature type="domain" description="GspL periplasmic" evidence="12">
    <location>
        <begin position="247"/>
        <end position="389"/>
    </location>
</feature>
<name>A0ABS9HVB2_9GAMM</name>
<evidence type="ECO:0000256" key="3">
    <source>
        <dbReference type="ARBA" id="ARBA00022448"/>
    </source>
</evidence>
<feature type="domain" description="GspL cytoplasmic actin-ATPase-like" evidence="11">
    <location>
        <begin position="62"/>
        <end position="185"/>
    </location>
</feature>
<evidence type="ECO:0000256" key="4">
    <source>
        <dbReference type="ARBA" id="ARBA00022475"/>
    </source>
</evidence>
<sequence>MTRPTPIAIPAPAPIRLLLPAQAAPSTMCLRVDADGTVRSRETLDPRRSSAAATPPSADGLRCVLAIPGEEVRSLWLELPGRNEAQAVAAARLLLDEHLAGAEDLHVVVAPATDGSVRRQVLYLEAAVLQCRLDDARRLGFEPDAVVPDYMLLPAADDCGDVNSAGFTQVLAIDGRWLVRGRGVEFSSEVALAKAVFDTHPQATEDLRIVDMADEVEAWLARGAMHPQVDLLQHRFARHGARPQGRAAWRRAVVLAGLLLLSPLLVAATDAIRHVFAASTLRSEATETAAILAADADPATDPVAALQEAVAAGASGDRFARLHGALEAAMIAMPGLQLERLDYDGKDTLAADLSHPTADDLDALRDRLAGHGLQLEVSAGRDQDGGRVSTVVLRDTALPAAIAAEAVR</sequence>
<comment type="similarity">
    <text evidence="2">Belongs to the GSP L family.</text>
</comment>
<evidence type="ECO:0000256" key="9">
    <source>
        <dbReference type="ARBA" id="ARBA00023136"/>
    </source>
</evidence>